<name>A0A1C7MU34_9FUNG</name>
<gene>
    <name evidence="1" type="ORF">A0J61_11556</name>
</gene>
<proteinExistence type="predicted"/>
<dbReference type="AlphaFoldDB" id="A0A1C7MU34"/>
<dbReference type="STRING" id="101091.A0A1C7MU34"/>
<dbReference type="InParanoid" id="A0A1C7MU34"/>
<evidence type="ECO:0000313" key="2">
    <source>
        <dbReference type="Proteomes" id="UP000093000"/>
    </source>
</evidence>
<organism evidence="1 2">
    <name type="scientific">Choanephora cucurbitarum</name>
    <dbReference type="NCBI Taxonomy" id="101091"/>
    <lineage>
        <taxon>Eukaryota</taxon>
        <taxon>Fungi</taxon>
        <taxon>Fungi incertae sedis</taxon>
        <taxon>Mucoromycota</taxon>
        <taxon>Mucoromycotina</taxon>
        <taxon>Mucoromycetes</taxon>
        <taxon>Mucorales</taxon>
        <taxon>Mucorineae</taxon>
        <taxon>Choanephoraceae</taxon>
        <taxon>Choanephoroideae</taxon>
        <taxon>Choanephora</taxon>
    </lineage>
</organism>
<comment type="caution">
    <text evidence="1">The sequence shown here is derived from an EMBL/GenBank/DDBJ whole genome shotgun (WGS) entry which is preliminary data.</text>
</comment>
<dbReference type="OrthoDB" id="2289822at2759"/>
<dbReference type="EMBL" id="LUGH01002187">
    <property type="protein sequence ID" value="OBZ80395.1"/>
    <property type="molecule type" value="Genomic_DNA"/>
</dbReference>
<protein>
    <submittedName>
        <fullName evidence="1">Uncharacterized protein</fullName>
    </submittedName>
</protein>
<dbReference type="Proteomes" id="UP000093000">
    <property type="component" value="Unassembled WGS sequence"/>
</dbReference>
<sequence length="292" mass="33633">PANITTSLPTFMGIFSFFGDELHMIGHGLGHLVYNLLDPKANGHLKVKSSLECSFDFDQPGYFQDLIDWIAFSSLRAVDSQFFLLHIVPTMIIPRLKYPSSKKALINLVNACSISLQRLITEGELEDMKRFFTIWAIFLKAEIADRRLMRYGPLRYYSCRSLERTVQKYTNLSRSRSAPDVETNNLLKRFSHFKPYNSYLNLRDLITARRKRADEYEDHLDDVEGVMPQLWEKFEKAVLIDDLEIASVSMVRIRQAMERYLTGLHSGPSSLDNSEVKWAARAVIDGVVIQSR</sequence>
<reference evidence="1 2" key="1">
    <citation type="submission" date="2016-03" db="EMBL/GenBank/DDBJ databases">
        <title>Choanephora cucurbitarum.</title>
        <authorList>
            <person name="Min B."/>
            <person name="Park H."/>
            <person name="Park J.-H."/>
            <person name="Shin H.-D."/>
            <person name="Choi I.-G."/>
        </authorList>
    </citation>
    <scope>NUCLEOTIDE SEQUENCE [LARGE SCALE GENOMIC DNA]</scope>
    <source>
        <strain evidence="1 2">KUS-F28377</strain>
    </source>
</reference>
<accession>A0A1C7MU34</accession>
<evidence type="ECO:0000313" key="1">
    <source>
        <dbReference type="EMBL" id="OBZ80395.1"/>
    </source>
</evidence>
<keyword evidence="2" id="KW-1185">Reference proteome</keyword>
<feature type="non-terminal residue" evidence="1">
    <location>
        <position position="1"/>
    </location>
</feature>